<dbReference type="AlphaFoldDB" id="A0A3M7QI85"/>
<feature type="region of interest" description="Disordered" evidence="1">
    <location>
        <begin position="1"/>
        <end position="66"/>
    </location>
</feature>
<evidence type="ECO:0000313" key="3">
    <source>
        <dbReference type="Proteomes" id="UP000276133"/>
    </source>
</evidence>
<comment type="caution">
    <text evidence="2">The sequence shown here is derived from an EMBL/GenBank/DDBJ whole genome shotgun (WGS) entry which is preliminary data.</text>
</comment>
<dbReference type="Proteomes" id="UP000276133">
    <property type="component" value="Unassembled WGS sequence"/>
</dbReference>
<evidence type="ECO:0000256" key="1">
    <source>
        <dbReference type="SAM" id="MobiDB-lite"/>
    </source>
</evidence>
<feature type="compositionally biased region" description="Basic residues" evidence="1">
    <location>
        <begin position="22"/>
        <end position="35"/>
    </location>
</feature>
<sequence length="66" mass="7227">AAKPCRSERGQNKAARPAVKNLNRKVGRQTQRRTAKCTDGQMYGRPNVRTAKCTEGHFGGQTKSAP</sequence>
<evidence type="ECO:0000313" key="2">
    <source>
        <dbReference type="EMBL" id="RNA10999.1"/>
    </source>
</evidence>
<gene>
    <name evidence="2" type="ORF">BpHYR1_005510</name>
</gene>
<feature type="compositionally biased region" description="Basic and acidic residues" evidence="1">
    <location>
        <begin position="1"/>
        <end position="11"/>
    </location>
</feature>
<feature type="non-terminal residue" evidence="2">
    <location>
        <position position="1"/>
    </location>
</feature>
<protein>
    <submittedName>
        <fullName evidence="2">Uncharacterized protein</fullName>
    </submittedName>
</protein>
<name>A0A3M7QI85_BRAPC</name>
<keyword evidence="3" id="KW-1185">Reference proteome</keyword>
<reference evidence="2 3" key="1">
    <citation type="journal article" date="2018" name="Sci. Rep.">
        <title>Genomic signatures of local adaptation to the degree of environmental predictability in rotifers.</title>
        <authorList>
            <person name="Franch-Gras L."/>
            <person name="Hahn C."/>
            <person name="Garcia-Roger E.M."/>
            <person name="Carmona M.J."/>
            <person name="Serra M."/>
            <person name="Gomez A."/>
        </authorList>
    </citation>
    <scope>NUCLEOTIDE SEQUENCE [LARGE SCALE GENOMIC DNA]</scope>
    <source>
        <strain evidence="2">HYR1</strain>
    </source>
</reference>
<dbReference type="EMBL" id="REGN01006073">
    <property type="protein sequence ID" value="RNA10999.1"/>
    <property type="molecule type" value="Genomic_DNA"/>
</dbReference>
<proteinExistence type="predicted"/>
<organism evidence="2 3">
    <name type="scientific">Brachionus plicatilis</name>
    <name type="common">Marine rotifer</name>
    <name type="synonym">Brachionus muelleri</name>
    <dbReference type="NCBI Taxonomy" id="10195"/>
    <lineage>
        <taxon>Eukaryota</taxon>
        <taxon>Metazoa</taxon>
        <taxon>Spiralia</taxon>
        <taxon>Gnathifera</taxon>
        <taxon>Rotifera</taxon>
        <taxon>Eurotatoria</taxon>
        <taxon>Monogononta</taxon>
        <taxon>Pseudotrocha</taxon>
        <taxon>Ploima</taxon>
        <taxon>Brachionidae</taxon>
        <taxon>Brachionus</taxon>
    </lineage>
</organism>
<accession>A0A3M7QI85</accession>